<evidence type="ECO:0000313" key="1">
    <source>
        <dbReference type="EMBL" id="KAJ9084823.1"/>
    </source>
</evidence>
<keyword evidence="2" id="KW-1185">Reference proteome</keyword>
<dbReference type="EMBL" id="QTSX02000804">
    <property type="protein sequence ID" value="KAJ9084823.1"/>
    <property type="molecule type" value="Genomic_DNA"/>
</dbReference>
<evidence type="ECO:0000313" key="2">
    <source>
        <dbReference type="Proteomes" id="UP001165960"/>
    </source>
</evidence>
<protein>
    <submittedName>
        <fullName evidence="1">Uncharacterized protein</fullName>
    </submittedName>
</protein>
<accession>A0ACC2UDC7</accession>
<name>A0ACC2UDC7_9FUNG</name>
<comment type="caution">
    <text evidence="1">The sequence shown here is derived from an EMBL/GenBank/DDBJ whole genome shotgun (WGS) entry which is preliminary data.</text>
</comment>
<reference evidence="1" key="1">
    <citation type="submission" date="2022-04" db="EMBL/GenBank/DDBJ databases">
        <title>Genome of the entomopathogenic fungus Entomophthora muscae.</title>
        <authorList>
            <person name="Elya C."/>
            <person name="Lovett B.R."/>
            <person name="Lee E."/>
            <person name="Macias A.M."/>
            <person name="Hajek A.E."/>
            <person name="De Bivort B.L."/>
            <person name="Kasson M.T."/>
            <person name="De Fine Licht H.H."/>
            <person name="Stajich J.E."/>
        </authorList>
    </citation>
    <scope>NUCLEOTIDE SEQUENCE</scope>
    <source>
        <strain evidence="1">Berkeley</strain>
    </source>
</reference>
<sequence>MGVYISMLTIQALVLSQITMHCSAHPLGQDFQSSSMTLSEGVFSDIDPTSNYTARGVIDAKATSV</sequence>
<dbReference type="Proteomes" id="UP001165960">
    <property type="component" value="Unassembled WGS sequence"/>
</dbReference>
<proteinExistence type="predicted"/>
<gene>
    <name evidence="1" type="ORF">DSO57_1020253</name>
</gene>
<organism evidence="1 2">
    <name type="scientific">Entomophthora muscae</name>
    <dbReference type="NCBI Taxonomy" id="34485"/>
    <lineage>
        <taxon>Eukaryota</taxon>
        <taxon>Fungi</taxon>
        <taxon>Fungi incertae sedis</taxon>
        <taxon>Zoopagomycota</taxon>
        <taxon>Entomophthoromycotina</taxon>
        <taxon>Entomophthoromycetes</taxon>
        <taxon>Entomophthorales</taxon>
        <taxon>Entomophthoraceae</taxon>
        <taxon>Entomophthora</taxon>
    </lineage>
</organism>